<dbReference type="OrthoDB" id="196547at2759"/>
<keyword evidence="2" id="KW-1133">Transmembrane helix</keyword>
<dbReference type="PROSITE" id="PS50132">
    <property type="entry name" value="RGS"/>
    <property type="match status" value="1"/>
</dbReference>
<feature type="region of interest" description="Disordered" evidence="1">
    <location>
        <begin position="1"/>
        <end position="20"/>
    </location>
</feature>
<reference evidence="4 5" key="1">
    <citation type="journal article" date="2021" name="bioRxiv">
        <title>The Gossypium anomalum genome as a resource for cotton improvement and evolutionary analysis of hybrid incompatibility.</title>
        <authorList>
            <person name="Grover C.E."/>
            <person name="Yuan D."/>
            <person name="Arick M.A."/>
            <person name="Miller E.R."/>
            <person name="Hu G."/>
            <person name="Peterson D.G."/>
            <person name="Wendel J.F."/>
            <person name="Udall J.A."/>
        </authorList>
    </citation>
    <scope>NUCLEOTIDE SEQUENCE [LARGE SCALE GENOMIC DNA]</scope>
    <source>
        <strain evidence="4">JFW-Udall</strain>
        <tissue evidence="4">Leaf</tissue>
    </source>
</reference>
<dbReference type="InterPro" id="IPR036305">
    <property type="entry name" value="RGS_sf"/>
</dbReference>
<protein>
    <recommendedName>
        <fullName evidence="3">RGS domain-containing protein</fullName>
    </recommendedName>
</protein>
<dbReference type="PANTHER" id="PTHR10845:SF192">
    <property type="entry name" value="DOUBLE HIT, ISOFORM B"/>
    <property type="match status" value="1"/>
</dbReference>
<feature type="transmembrane region" description="Helical" evidence="2">
    <location>
        <begin position="306"/>
        <end position="329"/>
    </location>
</feature>
<feature type="transmembrane region" description="Helical" evidence="2">
    <location>
        <begin position="125"/>
        <end position="146"/>
    </location>
</feature>
<dbReference type="InterPro" id="IPR016137">
    <property type="entry name" value="RGS"/>
</dbReference>
<feature type="transmembrane region" description="Helical" evidence="2">
    <location>
        <begin position="95"/>
        <end position="119"/>
    </location>
</feature>
<dbReference type="InterPro" id="IPR044926">
    <property type="entry name" value="RGS_subdomain_2"/>
</dbReference>
<name>A0A8J5XSH5_9ROSI</name>
<dbReference type="Proteomes" id="UP000701853">
    <property type="component" value="Chromosome 12"/>
</dbReference>
<accession>A0A8J5XSH5</accession>
<feature type="transmembrane region" description="Helical" evidence="2">
    <location>
        <begin position="374"/>
        <end position="401"/>
    </location>
</feature>
<keyword evidence="2" id="KW-0472">Membrane</keyword>
<gene>
    <name evidence="4" type="ORF">CXB51_032343</name>
</gene>
<comment type="caution">
    <text evidence="4">The sequence shown here is derived from an EMBL/GenBank/DDBJ whole genome shotgun (WGS) entry which is preliminary data.</text>
</comment>
<keyword evidence="2" id="KW-0812">Transmembrane</keyword>
<evidence type="ECO:0000256" key="2">
    <source>
        <dbReference type="SAM" id="Phobius"/>
    </source>
</evidence>
<organism evidence="4 5">
    <name type="scientific">Gossypium anomalum</name>
    <dbReference type="NCBI Taxonomy" id="47600"/>
    <lineage>
        <taxon>Eukaryota</taxon>
        <taxon>Viridiplantae</taxon>
        <taxon>Streptophyta</taxon>
        <taxon>Embryophyta</taxon>
        <taxon>Tracheophyta</taxon>
        <taxon>Spermatophyta</taxon>
        <taxon>Magnoliopsida</taxon>
        <taxon>eudicotyledons</taxon>
        <taxon>Gunneridae</taxon>
        <taxon>Pentapetalae</taxon>
        <taxon>rosids</taxon>
        <taxon>malvids</taxon>
        <taxon>Malvales</taxon>
        <taxon>Malvaceae</taxon>
        <taxon>Malvoideae</taxon>
        <taxon>Gossypium</taxon>
    </lineage>
</organism>
<dbReference type="Gene3D" id="1.10.167.10">
    <property type="entry name" value="Regulator of G-protein Signalling 4, domain 2"/>
    <property type="match status" value="1"/>
</dbReference>
<keyword evidence="5" id="KW-1185">Reference proteome</keyword>
<sequence length="614" mass="70955">MTGSSQSGGLMKFWAGPGKNPPRPAGYPTYARTIGNVRPGLHLGHATQNGVLNAHSSLLGQKRNKEKKSHLQPWRLTDREKLRHRHVPIAKGSAFWIPVIQVIASFNFLLAIVMAVNFLKYKKSHWWLSCYVWAVWLEGPLGFGLLMSCRIAQAFQLYYVFVKFFKVVPPSDAPTFICVLSLDIRSVACTDFYVVMWFEFLEVYLSTAMLRGKRLVSPFLLDRRDDYLTRRRLPPIRSHMFLPLILLPWVAGAAGMYGYIKLIYDNSFDSCVLSLHWDSYFNQRPYFVVVIHEKKPLNYRCHFGTYWTIPVVCLHSLYVAVLMGFTRAIQHIEFRFDELRDLWQGILGSASLIGVWVFAYILNEIHDDISWLQVASRFMLLLTASILVLVFFSISIAQPLLSQISLRKREPLELKTMGQVLGIPESGLLLQREQAVDIDPNEPLDKLLLNKRFRQSFMAFADSCLAGESVHFFDEVHELGKIPIDDPVRRIYMARHIINKYINAGAAMEVNISHRIRQEILATTDLTHPDLFTNALHELTQLMKMNLAKDYWSSMYFIKFKEEARMRSCEHEMEEMRGYDFSPRLSSVNATDDPFHQDHFSRGFTQHSHASYLR</sequence>
<dbReference type="Pfam" id="PF00615">
    <property type="entry name" value="RGS"/>
    <property type="match status" value="1"/>
</dbReference>
<dbReference type="EMBL" id="JAHUZN010000012">
    <property type="protein sequence ID" value="KAG8475496.1"/>
    <property type="molecule type" value="Genomic_DNA"/>
</dbReference>
<dbReference type="SMART" id="SM00315">
    <property type="entry name" value="RGS"/>
    <property type="match status" value="1"/>
</dbReference>
<evidence type="ECO:0000256" key="1">
    <source>
        <dbReference type="SAM" id="MobiDB-lite"/>
    </source>
</evidence>
<evidence type="ECO:0000313" key="5">
    <source>
        <dbReference type="Proteomes" id="UP000701853"/>
    </source>
</evidence>
<proteinExistence type="predicted"/>
<dbReference type="SUPFAM" id="SSF48097">
    <property type="entry name" value="Regulator of G-protein signaling, RGS"/>
    <property type="match status" value="1"/>
</dbReference>
<dbReference type="AlphaFoldDB" id="A0A8J5XSH5"/>
<feature type="domain" description="RGS" evidence="3">
    <location>
        <begin position="443"/>
        <end position="561"/>
    </location>
</feature>
<dbReference type="CDD" id="cd08732">
    <property type="entry name" value="RGS-like_4"/>
    <property type="match status" value="1"/>
</dbReference>
<feature type="transmembrane region" description="Helical" evidence="2">
    <location>
        <begin position="240"/>
        <end position="260"/>
    </location>
</feature>
<dbReference type="PANTHER" id="PTHR10845">
    <property type="entry name" value="REGULATOR OF G PROTEIN SIGNALING"/>
    <property type="match status" value="1"/>
</dbReference>
<feature type="transmembrane region" description="Helical" evidence="2">
    <location>
        <begin position="341"/>
        <end position="362"/>
    </location>
</feature>
<evidence type="ECO:0000259" key="3">
    <source>
        <dbReference type="PROSITE" id="PS50132"/>
    </source>
</evidence>
<evidence type="ECO:0000313" key="4">
    <source>
        <dbReference type="EMBL" id="KAG8475496.1"/>
    </source>
</evidence>